<organism evidence="2 3">
    <name type="scientific">Cylicocyclus nassatus</name>
    <name type="common">Nematode worm</name>
    <dbReference type="NCBI Taxonomy" id="53992"/>
    <lineage>
        <taxon>Eukaryota</taxon>
        <taxon>Metazoa</taxon>
        <taxon>Ecdysozoa</taxon>
        <taxon>Nematoda</taxon>
        <taxon>Chromadorea</taxon>
        <taxon>Rhabditida</taxon>
        <taxon>Rhabditina</taxon>
        <taxon>Rhabditomorpha</taxon>
        <taxon>Strongyloidea</taxon>
        <taxon>Strongylidae</taxon>
        <taxon>Cylicocyclus</taxon>
    </lineage>
</organism>
<dbReference type="EMBL" id="CATQJL010000039">
    <property type="protein sequence ID" value="CAJ0592247.1"/>
    <property type="molecule type" value="Genomic_DNA"/>
</dbReference>
<dbReference type="Pfam" id="PF19789">
    <property type="entry name" value="DUF6273"/>
    <property type="match status" value="1"/>
</dbReference>
<evidence type="ECO:0000313" key="2">
    <source>
        <dbReference type="EMBL" id="CAJ0592247.1"/>
    </source>
</evidence>
<proteinExistence type="predicted"/>
<dbReference type="Proteomes" id="UP001176961">
    <property type="component" value="Unassembled WGS sequence"/>
</dbReference>
<feature type="domain" description="DUF6273" evidence="1">
    <location>
        <begin position="202"/>
        <end position="394"/>
    </location>
</feature>
<dbReference type="AlphaFoldDB" id="A0AA36DRW4"/>
<sequence>MSEPNNNVESILTAILKNDSKYVVEPQSRVEELLLAIYKNGGGGASSADKSAIDEIKDEFYAVVENLEKLETAKNDIAKAITSKGVEVAEGDGLEKFPELIRAISDGYPLLPSDLTYNGIAKIVRSGKAEDVFKIGDQIVTTYTDTDGNQYDMPFDVVAFREVELENGSKVPGMIIQSHYATVEEIQFDAPEPSSSDSIVKSYGWNRWMYSGIRQWLNSSADKGLWWTSTHTGDVAPSQLSSVNGFMKGFSSDFISMLKKTKHETALNHVYPSGSKTTYIYDTTYDVFFLPSAKEEHFKWSEYPNRWDGSDREGSTWEYWIQRKGETPQDYGPDFANTNTIRYSLADKSTAKHIWLRSANRDYSSYETYVHTTGYYTCYYSNSRIGCAPACVISPSEAAELEYLRAKVAQMDDTVAEQDELLAILLLNEEESE</sequence>
<name>A0AA36DRW4_CYLNA</name>
<dbReference type="InterPro" id="IPR046240">
    <property type="entry name" value="DUF6273"/>
</dbReference>
<comment type="caution">
    <text evidence="2">The sequence shown here is derived from an EMBL/GenBank/DDBJ whole genome shotgun (WGS) entry which is preliminary data.</text>
</comment>
<protein>
    <recommendedName>
        <fullName evidence="1">DUF6273 domain-containing protein</fullName>
    </recommendedName>
</protein>
<reference evidence="2" key="1">
    <citation type="submission" date="2023-07" db="EMBL/GenBank/DDBJ databases">
        <authorList>
            <consortium name="CYATHOMIX"/>
        </authorList>
    </citation>
    <scope>NUCLEOTIDE SEQUENCE</scope>
    <source>
        <strain evidence="2">N/A</strain>
    </source>
</reference>
<accession>A0AA36DRW4</accession>
<keyword evidence="3" id="KW-1185">Reference proteome</keyword>
<evidence type="ECO:0000259" key="1">
    <source>
        <dbReference type="Pfam" id="PF19789"/>
    </source>
</evidence>
<evidence type="ECO:0000313" key="3">
    <source>
        <dbReference type="Proteomes" id="UP001176961"/>
    </source>
</evidence>
<gene>
    <name evidence="2" type="ORF">CYNAS_LOCUS4230</name>
</gene>